<keyword evidence="1" id="KW-0805">Transcription regulation</keyword>
<dbReference type="Pfam" id="PF13377">
    <property type="entry name" value="Peripla_BP_3"/>
    <property type="match status" value="1"/>
</dbReference>
<keyword evidence="3" id="KW-0804">Transcription</keyword>
<dbReference type="PRINTS" id="PR00036">
    <property type="entry name" value="HTHLACI"/>
</dbReference>
<dbReference type="Gene3D" id="3.40.50.2300">
    <property type="match status" value="2"/>
</dbReference>
<dbReference type="Proteomes" id="UP001500363">
    <property type="component" value="Unassembled WGS sequence"/>
</dbReference>
<proteinExistence type="predicted"/>
<comment type="caution">
    <text evidence="5">The sequence shown here is derived from an EMBL/GenBank/DDBJ whole genome shotgun (WGS) entry which is preliminary data.</text>
</comment>
<dbReference type="PROSITE" id="PS50932">
    <property type="entry name" value="HTH_LACI_2"/>
    <property type="match status" value="1"/>
</dbReference>
<evidence type="ECO:0000256" key="2">
    <source>
        <dbReference type="ARBA" id="ARBA00023125"/>
    </source>
</evidence>
<evidence type="ECO:0000313" key="6">
    <source>
        <dbReference type="Proteomes" id="UP001500363"/>
    </source>
</evidence>
<evidence type="ECO:0000256" key="1">
    <source>
        <dbReference type="ARBA" id="ARBA00023015"/>
    </source>
</evidence>
<accession>A0ABP4LZF2</accession>
<dbReference type="CDD" id="cd06267">
    <property type="entry name" value="PBP1_LacI_sugar_binding-like"/>
    <property type="match status" value="1"/>
</dbReference>
<dbReference type="Gene3D" id="1.10.260.40">
    <property type="entry name" value="lambda repressor-like DNA-binding domains"/>
    <property type="match status" value="1"/>
</dbReference>
<dbReference type="GO" id="GO:0003677">
    <property type="term" value="F:DNA binding"/>
    <property type="evidence" value="ECO:0007669"/>
    <property type="project" value="UniProtKB-KW"/>
</dbReference>
<dbReference type="RefSeq" id="WP_344175921.1">
    <property type="nucleotide sequence ID" value="NZ_BAAANC010000002.1"/>
</dbReference>
<sequence>MPNRPGRAPRVTISDVSRAAGVSAATVSRVLNGTARVDAALTDRVHQAVASLGYRPNAAAQGLARGEWGTIGVLVPDLANPYFPDVLKAVSAVARSHGRRMMVMESDEDPAVEHDLVEDLMRCCDGVLLCSPRMPRSELAELAGRKHPMVLFNRIVPGLAVPSISVDFHGGMTQVCGHLAQLGHRRAAYLSGPSASWANAERLRAFEAARAFGLEVEVVECGATSEAGYDAVGAALSLDVTAILGYNDLVALGALARMRELGIAVPAAYSVVGFDDISLERVAHSNLTTVSVPRDELGRRAGELLEQLLVNGDDAEPTYVPMKLQVRDTSGPSPRN</sequence>
<dbReference type="PANTHER" id="PTHR30146:SF138">
    <property type="entry name" value="TRANSCRIPTIONAL REGULATORY PROTEIN"/>
    <property type="match status" value="1"/>
</dbReference>
<dbReference type="InterPro" id="IPR010982">
    <property type="entry name" value="Lambda_DNA-bd_dom_sf"/>
</dbReference>
<gene>
    <name evidence="5" type="ORF">GCM10009741_39130</name>
</gene>
<keyword evidence="6" id="KW-1185">Reference proteome</keyword>
<keyword evidence="2 5" id="KW-0238">DNA-binding</keyword>
<dbReference type="SMART" id="SM00354">
    <property type="entry name" value="HTH_LACI"/>
    <property type="match status" value="1"/>
</dbReference>
<dbReference type="SUPFAM" id="SSF47413">
    <property type="entry name" value="lambda repressor-like DNA-binding domains"/>
    <property type="match status" value="1"/>
</dbReference>
<dbReference type="Pfam" id="PF00356">
    <property type="entry name" value="LacI"/>
    <property type="match status" value="1"/>
</dbReference>
<evidence type="ECO:0000313" key="5">
    <source>
        <dbReference type="EMBL" id="GAA1532971.1"/>
    </source>
</evidence>
<feature type="domain" description="HTH lacI-type" evidence="4">
    <location>
        <begin position="11"/>
        <end position="65"/>
    </location>
</feature>
<organism evidence="5 6">
    <name type="scientific">Kribbella lupini</name>
    <dbReference type="NCBI Taxonomy" id="291602"/>
    <lineage>
        <taxon>Bacteria</taxon>
        <taxon>Bacillati</taxon>
        <taxon>Actinomycetota</taxon>
        <taxon>Actinomycetes</taxon>
        <taxon>Propionibacteriales</taxon>
        <taxon>Kribbellaceae</taxon>
        <taxon>Kribbella</taxon>
    </lineage>
</organism>
<dbReference type="EMBL" id="BAAANC010000002">
    <property type="protein sequence ID" value="GAA1532971.1"/>
    <property type="molecule type" value="Genomic_DNA"/>
</dbReference>
<dbReference type="CDD" id="cd01392">
    <property type="entry name" value="HTH_LacI"/>
    <property type="match status" value="1"/>
</dbReference>
<evidence type="ECO:0000259" key="4">
    <source>
        <dbReference type="PROSITE" id="PS50932"/>
    </source>
</evidence>
<dbReference type="PANTHER" id="PTHR30146">
    <property type="entry name" value="LACI-RELATED TRANSCRIPTIONAL REPRESSOR"/>
    <property type="match status" value="1"/>
</dbReference>
<name>A0ABP4LZF2_9ACTN</name>
<dbReference type="InterPro" id="IPR028082">
    <property type="entry name" value="Peripla_BP_I"/>
</dbReference>
<protein>
    <submittedName>
        <fullName evidence="5">LacI family DNA-binding transcriptional regulator</fullName>
    </submittedName>
</protein>
<evidence type="ECO:0000256" key="3">
    <source>
        <dbReference type="ARBA" id="ARBA00023163"/>
    </source>
</evidence>
<dbReference type="SUPFAM" id="SSF53822">
    <property type="entry name" value="Periplasmic binding protein-like I"/>
    <property type="match status" value="1"/>
</dbReference>
<dbReference type="InterPro" id="IPR046335">
    <property type="entry name" value="LacI/GalR-like_sensor"/>
</dbReference>
<reference evidence="6" key="1">
    <citation type="journal article" date="2019" name="Int. J. Syst. Evol. Microbiol.">
        <title>The Global Catalogue of Microorganisms (GCM) 10K type strain sequencing project: providing services to taxonomists for standard genome sequencing and annotation.</title>
        <authorList>
            <consortium name="The Broad Institute Genomics Platform"/>
            <consortium name="The Broad Institute Genome Sequencing Center for Infectious Disease"/>
            <person name="Wu L."/>
            <person name="Ma J."/>
        </authorList>
    </citation>
    <scope>NUCLEOTIDE SEQUENCE [LARGE SCALE GENOMIC DNA]</scope>
    <source>
        <strain evidence="6">JCM 14303</strain>
    </source>
</reference>
<dbReference type="InterPro" id="IPR000843">
    <property type="entry name" value="HTH_LacI"/>
</dbReference>